<dbReference type="PANTHER" id="PTHR42711:SF5">
    <property type="entry name" value="ABC TRANSPORTER ATP-BINDING PROTEIN NATA"/>
    <property type="match status" value="1"/>
</dbReference>
<dbReference type="Proteomes" id="UP000003857">
    <property type="component" value="Unassembled WGS sequence"/>
</dbReference>
<sequence length="249" mass="27834">MKGDVLMYAVEMQDLTKQYGSKTVVDGLNLKIEEGEFFAMLGSNGAGKTTTIKMLSCLVEPTAGDALMLGYSIRKEENAVKEMINVSPQETAVAPKLTVRENLEMIARLYGFSMEEAVQKTEHLMETFDLTDRQHDWAKSLSGGWQRKLSIAMALISQPKILFLDEPTLGLDVRARRELWKKIEQLKGKVTVILTTHYLEEAEALADRLCIMDKGMVQILGTAEEIIQDSGKKDFEEAFLSYTEGGELA</sequence>
<proteinExistence type="inferred from homology"/>
<dbReference type="GO" id="GO:0005524">
    <property type="term" value="F:ATP binding"/>
    <property type="evidence" value="ECO:0007669"/>
    <property type="project" value="UniProtKB-KW"/>
</dbReference>
<reference evidence="6 7" key="1">
    <citation type="submission" date="2011-01" db="EMBL/GenBank/DDBJ databases">
        <authorList>
            <person name="Muzny D."/>
            <person name="Qin X."/>
            <person name="Buhay C."/>
            <person name="Dugan-Rocha S."/>
            <person name="Ding Y."/>
            <person name="Chen G."/>
            <person name="Hawes A."/>
            <person name="Holder M."/>
            <person name="Jhangiani S."/>
            <person name="Johnson A."/>
            <person name="Khan Z."/>
            <person name="Li Z."/>
            <person name="Liu W."/>
            <person name="Liu X."/>
            <person name="Perez L."/>
            <person name="Shen H."/>
            <person name="Wang Q."/>
            <person name="Watt J."/>
            <person name="Xi L."/>
            <person name="Xin Y."/>
            <person name="Zhou J."/>
            <person name="Deng J."/>
            <person name="Jiang H."/>
            <person name="Liu Y."/>
            <person name="Qu J."/>
            <person name="Song X.-Z."/>
            <person name="Zhang L."/>
            <person name="Villasana D."/>
            <person name="Johnson A."/>
            <person name="Liu J."/>
            <person name="Liyanage D."/>
            <person name="Lorensuhewa L."/>
            <person name="Robinson T."/>
            <person name="Song A."/>
            <person name="Song B.-B."/>
            <person name="Dinh H."/>
            <person name="Thornton R."/>
            <person name="Coyle M."/>
            <person name="Francisco L."/>
            <person name="Jackson L."/>
            <person name="Javaid M."/>
            <person name="Korchina V."/>
            <person name="Kovar C."/>
            <person name="Mata R."/>
            <person name="Mathew T."/>
            <person name="Ngo R."/>
            <person name="Nguyen L."/>
            <person name="Nguyen N."/>
            <person name="Okwuonu G."/>
            <person name="Ongeri F."/>
            <person name="Pham C."/>
            <person name="Simmons D."/>
            <person name="Wilczek-Boney K."/>
            <person name="Hale W."/>
            <person name="Jakkamsetti A."/>
            <person name="Pham P."/>
            <person name="Ruth R."/>
            <person name="San Lucas F."/>
            <person name="Warren J."/>
            <person name="Zhang J."/>
            <person name="Zhao Z."/>
            <person name="Zhou C."/>
            <person name="Zhu D."/>
            <person name="Lee S."/>
            <person name="Bess C."/>
            <person name="Blankenburg K."/>
            <person name="Forbes L."/>
            <person name="Fu Q."/>
            <person name="Gubbala S."/>
            <person name="Hirani K."/>
            <person name="Jayaseelan J.C."/>
            <person name="Lara F."/>
            <person name="Munidasa M."/>
            <person name="Palculict T."/>
            <person name="Patil S."/>
            <person name="Pu L.-L."/>
            <person name="Saada N."/>
            <person name="Tang L."/>
            <person name="Weissenberger G."/>
            <person name="Zhu Y."/>
            <person name="Hemphill L."/>
            <person name="Shang Y."/>
            <person name="Youmans B."/>
            <person name="Ayvaz T."/>
            <person name="Ross M."/>
            <person name="Santibanez J."/>
            <person name="Aqrawi P."/>
            <person name="Gross S."/>
            <person name="Joshi V."/>
            <person name="Fowler G."/>
            <person name="Nazareth L."/>
            <person name="Reid J."/>
            <person name="Worley K."/>
            <person name="Petrosino J."/>
            <person name="Highlander S."/>
            <person name="Gibbs R."/>
        </authorList>
    </citation>
    <scope>NUCLEOTIDE SEQUENCE [LARGE SCALE GENOMIC DNA]</scope>
    <source>
        <strain evidence="6 7">SK405</strain>
    </source>
</reference>
<feature type="domain" description="ABC transporter" evidence="5">
    <location>
        <begin position="10"/>
        <end position="239"/>
    </location>
</feature>
<dbReference type="EC" id="3.6.3.-" evidence="6"/>
<dbReference type="PROSITE" id="PS50893">
    <property type="entry name" value="ABC_TRANSPORTER_2"/>
    <property type="match status" value="1"/>
</dbReference>
<dbReference type="InterPro" id="IPR027417">
    <property type="entry name" value="P-loop_NTPase"/>
</dbReference>
<dbReference type="InterPro" id="IPR017871">
    <property type="entry name" value="ABC_transporter-like_CS"/>
</dbReference>
<dbReference type="RefSeq" id="WP_002900607.1">
    <property type="nucleotide sequence ID" value="NZ_GL872311.1"/>
</dbReference>
<evidence type="ECO:0000259" key="5">
    <source>
        <dbReference type="PROSITE" id="PS50893"/>
    </source>
</evidence>
<evidence type="ECO:0000256" key="2">
    <source>
        <dbReference type="ARBA" id="ARBA00022448"/>
    </source>
</evidence>
<organism evidence="6 7">
    <name type="scientific">Streptococcus sanguinis SK405</name>
    <dbReference type="NCBI Taxonomy" id="888817"/>
    <lineage>
        <taxon>Bacteria</taxon>
        <taxon>Bacillati</taxon>
        <taxon>Bacillota</taxon>
        <taxon>Bacilli</taxon>
        <taxon>Lactobacillales</taxon>
        <taxon>Streptococcaceae</taxon>
        <taxon>Streptococcus</taxon>
    </lineage>
</organism>
<dbReference type="PROSITE" id="PS00211">
    <property type="entry name" value="ABC_TRANSPORTER_1"/>
    <property type="match status" value="1"/>
</dbReference>
<dbReference type="GO" id="GO:0016787">
    <property type="term" value="F:hydrolase activity"/>
    <property type="evidence" value="ECO:0007669"/>
    <property type="project" value="UniProtKB-KW"/>
</dbReference>
<keyword evidence="6" id="KW-0378">Hydrolase</keyword>
<dbReference type="SUPFAM" id="SSF52540">
    <property type="entry name" value="P-loop containing nucleoside triphosphate hydrolases"/>
    <property type="match status" value="1"/>
</dbReference>
<evidence type="ECO:0000313" key="7">
    <source>
        <dbReference type="Proteomes" id="UP000003857"/>
    </source>
</evidence>
<dbReference type="InterPro" id="IPR003593">
    <property type="entry name" value="AAA+_ATPase"/>
</dbReference>
<accession>A0ABC9PDW7</accession>
<dbReference type="SMART" id="SM00382">
    <property type="entry name" value="AAA"/>
    <property type="match status" value="1"/>
</dbReference>
<dbReference type="Pfam" id="PF00005">
    <property type="entry name" value="ABC_tran"/>
    <property type="match status" value="1"/>
</dbReference>
<protein>
    <submittedName>
        <fullName evidence="6">ABC transporter, ATP-binding protein</fullName>
        <ecNumber evidence="6">3.6.3.-</ecNumber>
    </submittedName>
</protein>
<comment type="similarity">
    <text evidence="1">Belongs to the ABC transporter superfamily.</text>
</comment>
<dbReference type="PANTHER" id="PTHR42711">
    <property type="entry name" value="ABC TRANSPORTER ATP-BINDING PROTEIN"/>
    <property type="match status" value="1"/>
</dbReference>
<evidence type="ECO:0000256" key="3">
    <source>
        <dbReference type="ARBA" id="ARBA00022741"/>
    </source>
</evidence>
<keyword evidence="3" id="KW-0547">Nucleotide-binding</keyword>
<name>A0ABC9PDW7_STRSA</name>
<dbReference type="InterPro" id="IPR050763">
    <property type="entry name" value="ABC_transporter_ATP-binding"/>
</dbReference>
<evidence type="ECO:0000256" key="1">
    <source>
        <dbReference type="ARBA" id="ARBA00005417"/>
    </source>
</evidence>
<evidence type="ECO:0000256" key="4">
    <source>
        <dbReference type="ARBA" id="ARBA00022840"/>
    </source>
</evidence>
<keyword evidence="4 6" id="KW-0067">ATP-binding</keyword>
<dbReference type="InterPro" id="IPR003439">
    <property type="entry name" value="ABC_transporter-like_ATP-bd"/>
</dbReference>
<comment type="caution">
    <text evidence="6">The sequence shown here is derived from an EMBL/GenBank/DDBJ whole genome shotgun (WGS) entry which is preliminary data.</text>
</comment>
<keyword evidence="2" id="KW-0813">Transport</keyword>
<dbReference type="AlphaFoldDB" id="A0ABC9PDW7"/>
<dbReference type="Gene3D" id="3.40.50.300">
    <property type="entry name" value="P-loop containing nucleotide triphosphate hydrolases"/>
    <property type="match status" value="1"/>
</dbReference>
<evidence type="ECO:0000313" key="6">
    <source>
        <dbReference type="EMBL" id="EGC25081.1"/>
    </source>
</evidence>
<gene>
    <name evidence="6" type="ORF">HMPREF9390_0870</name>
</gene>
<dbReference type="EMBL" id="AEWZ01000002">
    <property type="protein sequence ID" value="EGC25081.1"/>
    <property type="molecule type" value="Genomic_DNA"/>
</dbReference>